<evidence type="ECO:0000313" key="2">
    <source>
        <dbReference type="Proteomes" id="UP001493487"/>
    </source>
</evidence>
<dbReference type="Proteomes" id="UP001493487">
    <property type="component" value="Unassembled WGS sequence"/>
</dbReference>
<organism evidence="1 2">
    <name type="scientific">Cohnella silvisoli</name>
    <dbReference type="NCBI Taxonomy" id="2873699"/>
    <lineage>
        <taxon>Bacteria</taxon>
        <taxon>Bacillati</taxon>
        <taxon>Bacillota</taxon>
        <taxon>Bacilli</taxon>
        <taxon>Bacillales</taxon>
        <taxon>Paenibacillaceae</taxon>
        <taxon>Cohnella</taxon>
    </lineage>
</organism>
<name>A0ABV1KYL8_9BACL</name>
<proteinExistence type="predicted"/>
<protein>
    <submittedName>
        <fullName evidence="1">Uncharacterized protein</fullName>
    </submittedName>
</protein>
<sequence length="71" mass="8216">MYAEPVEKPEIMAVLFFVIDDEGTAVGYTTDEALAKRYCDEENRKTYPFTYGYGVHFVPVEPMKFDNHTEV</sequence>
<accession>A0ABV1KYL8</accession>
<keyword evidence="2" id="KW-1185">Reference proteome</keyword>
<comment type="caution">
    <text evidence="1">The sequence shown here is derived from an EMBL/GenBank/DDBJ whole genome shotgun (WGS) entry which is preliminary data.</text>
</comment>
<reference evidence="1 2" key="1">
    <citation type="journal article" date="2023" name="Genome Announc.">
        <title>Pan-Genome Analyses of the Genus Cohnella and Proposal of the Novel Species Cohnella silvisoli sp. nov., Isolated from Forest Soil.</title>
        <authorList>
            <person name="Wang C."/>
            <person name="Mao L."/>
            <person name="Bao G."/>
            <person name="Zhu H."/>
        </authorList>
    </citation>
    <scope>NUCLEOTIDE SEQUENCE [LARGE SCALE GENOMIC DNA]</scope>
    <source>
        <strain evidence="1 2">NL03-T5-1</strain>
    </source>
</reference>
<evidence type="ECO:0000313" key="1">
    <source>
        <dbReference type="EMBL" id="MEQ4485205.1"/>
    </source>
</evidence>
<dbReference type="EMBL" id="JASKHM010000014">
    <property type="protein sequence ID" value="MEQ4485205.1"/>
    <property type="molecule type" value="Genomic_DNA"/>
</dbReference>
<gene>
    <name evidence="1" type="ORF">QJS35_22720</name>
</gene>
<dbReference type="RefSeq" id="WP_232187361.1">
    <property type="nucleotide sequence ID" value="NZ_JAIOAP010000012.1"/>
</dbReference>